<proteinExistence type="predicted"/>
<evidence type="ECO:0000259" key="1">
    <source>
        <dbReference type="Pfam" id="PF11716"/>
    </source>
</evidence>
<dbReference type="Pfam" id="PF11716">
    <property type="entry name" value="MDMPI_N"/>
    <property type="match status" value="1"/>
</dbReference>
<evidence type="ECO:0000313" key="3">
    <source>
        <dbReference type="Proteomes" id="UP001500729"/>
    </source>
</evidence>
<gene>
    <name evidence="2" type="ORF">GCM10009533_19080</name>
</gene>
<keyword evidence="3" id="KW-1185">Reference proteome</keyword>
<protein>
    <submittedName>
        <fullName evidence="2">TIGR03086 family metal-binding protein</fullName>
    </submittedName>
</protein>
<evidence type="ECO:0000313" key="2">
    <source>
        <dbReference type="EMBL" id="GAA0520126.1"/>
    </source>
</evidence>
<reference evidence="3" key="1">
    <citation type="journal article" date="2019" name="Int. J. Syst. Evol. Microbiol.">
        <title>The Global Catalogue of Microorganisms (GCM) 10K type strain sequencing project: providing services to taxonomists for standard genome sequencing and annotation.</title>
        <authorList>
            <consortium name="The Broad Institute Genomics Platform"/>
            <consortium name="The Broad Institute Genome Sequencing Center for Infectious Disease"/>
            <person name="Wu L."/>
            <person name="Ma J."/>
        </authorList>
    </citation>
    <scope>NUCLEOTIDE SEQUENCE [LARGE SCALE GENOMIC DNA]</scope>
    <source>
        <strain evidence="3">JCM 10303</strain>
    </source>
</reference>
<dbReference type="InterPro" id="IPR017520">
    <property type="entry name" value="CHP03086"/>
</dbReference>
<sequence>MAARTDLQPATRQLAGLVRAVGDGQLSAPTPCRDYTVGDLLSHIDDLAMAFTLAAGKEFGEALDRAPSPDASRLGSDWRERIPRRLEGLAQAWRRPDAWEGMTRAGGLDLPGEIAGQVVVDELVLHGWDLARASGQPFDVDPELLRVCGEFVAAMSTPGQEASREGLFGPAVPVAGDRPELERVLGMAGRDPDWRPA</sequence>
<name>A0ABP3MGS1_SACER</name>
<dbReference type="EMBL" id="BAAAGS010000009">
    <property type="protein sequence ID" value="GAA0520126.1"/>
    <property type="molecule type" value="Genomic_DNA"/>
</dbReference>
<dbReference type="NCBIfam" id="TIGR03086">
    <property type="entry name" value="TIGR03086 family metal-binding protein"/>
    <property type="match status" value="1"/>
</dbReference>
<dbReference type="Gene3D" id="1.20.120.450">
    <property type="entry name" value="dinb family like domain"/>
    <property type="match status" value="1"/>
</dbReference>
<feature type="domain" description="Mycothiol-dependent maleylpyruvate isomerase metal-binding" evidence="1">
    <location>
        <begin position="8"/>
        <end position="131"/>
    </location>
</feature>
<dbReference type="InterPro" id="IPR017517">
    <property type="entry name" value="Maleyloyr_isom"/>
</dbReference>
<accession>A0ABP3MGS1</accession>
<dbReference type="Proteomes" id="UP001500729">
    <property type="component" value="Unassembled WGS sequence"/>
</dbReference>
<dbReference type="InterPro" id="IPR034660">
    <property type="entry name" value="DinB/YfiT-like"/>
</dbReference>
<dbReference type="InterPro" id="IPR024344">
    <property type="entry name" value="MDMPI_metal-binding"/>
</dbReference>
<dbReference type="RefSeq" id="WP_009946802.1">
    <property type="nucleotide sequence ID" value="NZ_BAAAGS010000009.1"/>
</dbReference>
<comment type="caution">
    <text evidence="2">The sequence shown here is derived from an EMBL/GenBank/DDBJ whole genome shotgun (WGS) entry which is preliminary data.</text>
</comment>
<organism evidence="2 3">
    <name type="scientific">Saccharopolyspora erythraea</name>
    <name type="common">Streptomyces erythraeus</name>
    <dbReference type="NCBI Taxonomy" id="1836"/>
    <lineage>
        <taxon>Bacteria</taxon>
        <taxon>Bacillati</taxon>
        <taxon>Actinomycetota</taxon>
        <taxon>Actinomycetes</taxon>
        <taxon>Pseudonocardiales</taxon>
        <taxon>Pseudonocardiaceae</taxon>
        <taxon>Saccharopolyspora</taxon>
    </lineage>
</organism>
<dbReference type="SUPFAM" id="SSF109854">
    <property type="entry name" value="DinB/YfiT-like putative metalloenzymes"/>
    <property type="match status" value="1"/>
</dbReference>
<dbReference type="NCBIfam" id="TIGR03083">
    <property type="entry name" value="maleylpyruvate isomerase family mycothiol-dependent enzyme"/>
    <property type="match status" value="1"/>
</dbReference>